<gene>
    <name evidence="3" type="ORF">OKIOD_LOCUS1015</name>
</gene>
<feature type="compositionally biased region" description="Basic and acidic residues" evidence="1">
    <location>
        <begin position="272"/>
        <end position="284"/>
    </location>
</feature>
<evidence type="ECO:0000313" key="3">
    <source>
        <dbReference type="EMBL" id="CAG5080052.1"/>
    </source>
</evidence>
<feature type="compositionally biased region" description="Polar residues" evidence="1">
    <location>
        <begin position="493"/>
        <end position="503"/>
    </location>
</feature>
<reference evidence="3 4" key="1">
    <citation type="submission" date="2021-04" db="EMBL/GenBank/DDBJ databases">
        <authorList>
            <person name="Bliznina A."/>
        </authorList>
    </citation>
    <scope>NUCLEOTIDE SEQUENCE [LARGE SCALE GENOMIC DNA]</scope>
</reference>
<accession>A0ABN7RTB0</accession>
<feature type="compositionally biased region" description="Polar residues" evidence="1">
    <location>
        <begin position="437"/>
        <end position="452"/>
    </location>
</feature>
<feature type="region of interest" description="Disordered" evidence="1">
    <location>
        <begin position="236"/>
        <end position="516"/>
    </location>
</feature>
<feature type="compositionally biased region" description="Acidic residues" evidence="1">
    <location>
        <begin position="240"/>
        <end position="250"/>
    </location>
</feature>
<evidence type="ECO:0000256" key="1">
    <source>
        <dbReference type="SAM" id="MobiDB-lite"/>
    </source>
</evidence>
<feature type="compositionally biased region" description="Polar residues" evidence="1">
    <location>
        <begin position="459"/>
        <end position="482"/>
    </location>
</feature>
<proteinExistence type="predicted"/>
<keyword evidence="2" id="KW-0472">Membrane</keyword>
<keyword evidence="2" id="KW-0812">Transmembrane</keyword>
<feature type="transmembrane region" description="Helical" evidence="2">
    <location>
        <begin position="24"/>
        <end position="49"/>
    </location>
</feature>
<feature type="transmembrane region" description="Helical" evidence="2">
    <location>
        <begin position="61"/>
        <end position="84"/>
    </location>
</feature>
<keyword evidence="4" id="KW-1185">Reference proteome</keyword>
<protein>
    <submittedName>
        <fullName evidence="3">Oidioi.mRNA.OKI2018_I69.PAR.g9457.t1.cds</fullName>
    </submittedName>
</protein>
<feature type="compositionally biased region" description="Polar residues" evidence="1">
    <location>
        <begin position="397"/>
        <end position="410"/>
    </location>
</feature>
<feature type="compositionally biased region" description="Acidic residues" evidence="1">
    <location>
        <begin position="343"/>
        <end position="352"/>
    </location>
</feature>
<dbReference type="Proteomes" id="UP001158576">
    <property type="component" value="Chromosome PAR"/>
</dbReference>
<organism evidence="3 4">
    <name type="scientific">Oikopleura dioica</name>
    <name type="common">Tunicate</name>
    <dbReference type="NCBI Taxonomy" id="34765"/>
    <lineage>
        <taxon>Eukaryota</taxon>
        <taxon>Metazoa</taxon>
        <taxon>Chordata</taxon>
        <taxon>Tunicata</taxon>
        <taxon>Appendicularia</taxon>
        <taxon>Copelata</taxon>
        <taxon>Oikopleuridae</taxon>
        <taxon>Oikopleura</taxon>
    </lineage>
</organism>
<dbReference type="EMBL" id="OU015568">
    <property type="protein sequence ID" value="CAG5080052.1"/>
    <property type="molecule type" value="Genomic_DNA"/>
</dbReference>
<name>A0ABN7RTB0_OIKDI</name>
<sequence>MIHDIPDIEPAYTTRCKYYEVGDVALTACFWLVFNKAIIAVSVCYGASIARRSVIVEYATIWWVVVLNLTSCCMIIALWCYYYLPLDLMKACLGMSCAALAFSVLVLFQTGYQLNNYKNRQINQSPSTEANTVQQTTVVHHSAAQEAHKANDYPSQPPPAYSAQQPVAVQSVPQTLQDRLASEFEDELANVEDKEPVLRDLRGTLDMTDKSSQCNLRLEHILEEFSSEIDCDVSSAYESSSEEDSCDEEWVPTTPPHTRGARRRLVFDSEEETKSSEEARQDKLKQKKAHSSKRLREEEAAEQPSKRVRREAVQPRNVFDDIEDEQTRDSFGYTRHEEKQENTADDLEENNQQEDKSENEPDALESDDYSNVEDYESEEEVFQPAHDVNNKDHHSRQNSQTEGELSSQLIEDTPGPSSRLIEDTPGPSSRLIGDAPSPSSQLIEDTPGSSSRLIGDAPTPSSQLIEDTPGPSSQLIQGSPESSCRRQDDQQESQKWQLWSPSQWEIIGKSPPPDYDPNQRFGRSVIRFAAPAENKNDQVIDLTGSPDREINVDGHMKDGSEVIDLTDTFDDDDSVDDAMINGLVAEAEERERQQLQSELENPSRGEHCLSPYLLGETLDDCFRFGILTKDAIEFIEETIYEQEDYPDPSPTISPIKTYTQL</sequence>
<feature type="region of interest" description="Disordered" evidence="1">
    <location>
        <begin position="146"/>
        <end position="168"/>
    </location>
</feature>
<keyword evidence="2" id="KW-1133">Transmembrane helix</keyword>
<evidence type="ECO:0000313" key="4">
    <source>
        <dbReference type="Proteomes" id="UP001158576"/>
    </source>
</evidence>
<feature type="compositionally biased region" description="Acidic residues" evidence="1">
    <location>
        <begin position="360"/>
        <end position="381"/>
    </location>
</feature>
<evidence type="ECO:0000256" key="2">
    <source>
        <dbReference type="SAM" id="Phobius"/>
    </source>
</evidence>